<dbReference type="HOGENOM" id="CLU_1192861_0_0_9"/>
<evidence type="ECO:0000313" key="2">
    <source>
        <dbReference type="Proteomes" id="UP000000441"/>
    </source>
</evidence>
<proteinExistence type="predicted"/>
<dbReference type="AlphaFoldDB" id="B9IZ82"/>
<name>B9IZ82_BACCQ</name>
<reference evidence="1 2" key="1">
    <citation type="journal article" date="2009" name="J. Bacteriol.">
        <title>Complete genome sequence of the extremophilic Bacillus cereus strain Q1 with industrial applications.</title>
        <authorList>
            <person name="Xiong Z."/>
            <person name="Jiang Y."/>
            <person name="Qi D."/>
            <person name="Lu H."/>
            <person name="Yang F."/>
            <person name="Yang J."/>
            <person name="Chen L."/>
            <person name="Sun L."/>
            <person name="Xu X."/>
            <person name="Xue Y."/>
            <person name="Zhu Y."/>
            <person name="Jin Q."/>
        </authorList>
    </citation>
    <scope>NUCLEOTIDE SEQUENCE [LARGE SCALE GENOMIC DNA]</scope>
    <source>
        <strain evidence="1 2">Q1</strain>
    </source>
</reference>
<dbReference type="EMBL" id="CP000227">
    <property type="protein sequence ID" value="ACM14721.1"/>
    <property type="molecule type" value="Genomic_DNA"/>
</dbReference>
<organism evidence="1 2">
    <name type="scientific">Bacillus cereus (strain Q1)</name>
    <dbReference type="NCBI Taxonomy" id="361100"/>
    <lineage>
        <taxon>Bacteria</taxon>
        <taxon>Bacillati</taxon>
        <taxon>Bacillota</taxon>
        <taxon>Bacilli</taxon>
        <taxon>Bacillales</taxon>
        <taxon>Bacillaceae</taxon>
        <taxon>Bacillus</taxon>
        <taxon>Bacillus cereus group</taxon>
    </lineage>
</organism>
<evidence type="ECO:0000313" key="1">
    <source>
        <dbReference type="EMBL" id="ACM14721.1"/>
    </source>
</evidence>
<accession>B9IZ82</accession>
<protein>
    <submittedName>
        <fullName evidence="1">Uncharacterized protein</fullName>
    </submittedName>
</protein>
<dbReference type="KEGG" id="bcq:BCQ_4295"/>
<dbReference type="Proteomes" id="UP000000441">
    <property type="component" value="Chromosome"/>
</dbReference>
<gene>
    <name evidence="1" type="ordered locus">BCQ_4295</name>
</gene>
<sequence>MKRKKVYKKTCKRLKNLRSTMISKLTPISMSNEEKYILERIERLSIEVKQNMLPKSKKRYMIMKYSRPILEICTNIINLIEVEGYTNHLNKESEEKALENSRDYLRGFIDSKEKNDRMKFLKRNNEACKYNKLSHMPIRCSDIYIDSSAIIHDNQVSYKYHPKKEDIRYVDSILLYLITYIYRRLCSKYGFSNNQYINKVHWKMHTILQVDYNLTLKKGHKKMYNGLKRIGG</sequence>